<name>A0A7Y3WVN8_9HYPH</name>
<dbReference type="EMBL" id="PKQI01000002">
    <property type="protein sequence ID" value="NNV20545.1"/>
    <property type="molecule type" value="Genomic_DNA"/>
</dbReference>
<keyword evidence="1" id="KW-0472">Membrane</keyword>
<gene>
    <name evidence="2" type="ORF">EHE22_08920</name>
</gene>
<dbReference type="Proteomes" id="UP000526233">
    <property type="component" value="Unassembled WGS sequence"/>
</dbReference>
<evidence type="ECO:0000256" key="1">
    <source>
        <dbReference type="SAM" id="Phobius"/>
    </source>
</evidence>
<reference evidence="2 3" key="1">
    <citation type="submission" date="2018-11" db="EMBL/GenBank/DDBJ databases">
        <title>Genome sequencing and analysis.</title>
        <authorList>
            <person name="Huang Y.-T."/>
        </authorList>
    </citation>
    <scope>NUCLEOTIDE SEQUENCE [LARGE SCALE GENOMIC DNA]</scope>
    <source>
        <strain evidence="2 3">SHIN</strain>
    </source>
</reference>
<dbReference type="RefSeq" id="WP_171379862.1">
    <property type="nucleotide sequence ID" value="NZ_PKQI01000002.1"/>
</dbReference>
<comment type="caution">
    <text evidence="2">The sequence shown here is derived from an EMBL/GenBank/DDBJ whole genome shotgun (WGS) entry which is preliminary data.</text>
</comment>
<sequence>MAEFGGSARTYPVTDGQAEDAYLSKSDLYTVYSGNTYITGCTVQISRASGEGLTDTLKIDTSDNSNQTPSAEKVRSLNKLVSKTFSGTANQLEQILSPKSVETLIASHQQMLLQLQSSATSITETIAEAHSKLETEFAARAKQLNDDFTLRATNADATLEAERKKLRDKEDHLAQRNRELDDRDNTTARRAQHATLKTRIAERAKTFEITAETKASRTPVHVTVYLTIAFLAAMIVYTSDLIGSIPNGASSFVWTTAIFKPIGLTIALLGIVAWYLRWMNRWVERYADTEFYLKQFELDIDRANWVVETALEWKEKQDRTIPDALLGSISRNLFLKTDRDEDADMHPADYLASAILGRASALNLKVPGGELQLTGKDIKKLAKDAPAIDS</sequence>
<keyword evidence="1" id="KW-1133">Transmembrane helix</keyword>
<organism evidence="2 3">
    <name type="scientific">Brucella pseudogrignonensis</name>
    <dbReference type="NCBI Taxonomy" id="419475"/>
    <lineage>
        <taxon>Bacteria</taxon>
        <taxon>Pseudomonadati</taxon>
        <taxon>Pseudomonadota</taxon>
        <taxon>Alphaproteobacteria</taxon>
        <taxon>Hyphomicrobiales</taxon>
        <taxon>Brucellaceae</taxon>
        <taxon>Brucella/Ochrobactrum group</taxon>
        <taxon>Brucella</taxon>
    </lineage>
</organism>
<feature type="transmembrane region" description="Helical" evidence="1">
    <location>
        <begin position="222"/>
        <end position="239"/>
    </location>
</feature>
<accession>A0A7Y3WVN8</accession>
<protein>
    <submittedName>
        <fullName evidence="2">Uncharacterized protein</fullName>
    </submittedName>
</protein>
<evidence type="ECO:0000313" key="3">
    <source>
        <dbReference type="Proteomes" id="UP000526233"/>
    </source>
</evidence>
<keyword evidence="1" id="KW-0812">Transmembrane</keyword>
<dbReference type="AlphaFoldDB" id="A0A7Y3WVN8"/>
<proteinExistence type="predicted"/>
<feature type="transmembrane region" description="Helical" evidence="1">
    <location>
        <begin position="251"/>
        <end position="276"/>
    </location>
</feature>
<evidence type="ECO:0000313" key="2">
    <source>
        <dbReference type="EMBL" id="NNV20545.1"/>
    </source>
</evidence>